<dbReference type="OrthoDB" id="10650292at2759"/>
<evidence type="ECO:0000313" key="4">
    <source>
        <dbReference type="Proteomes" id="UP000594262"/>
    </source>
</evidence>
<dbReference type="EnsemblMetazoa" id="CLYHEMT014789.1">
    <property type="protein sequence ID" value="CLYHEMP014789.1"/>
    <property type="gene ID" value="CLYHEMG014789"/>
</dbReference>
<dbReference type="GeneID" id="136801524"/>
<protein>
    <submittedName>
        <fullName evidence="3">Uncharacterized protein</fullName>
    </submittedName>
</protein>
<evidence type="ECO:0000313" key="3">
    <source>
        <dbReference type="EnsemblMetazoa" id="CLYHEMP014789.1"/>
    </source>
</evidence>
<keyword evidence="2" id="KW-0732">Signal</keyword>
<dbReference type="RefSeq" id="XP_066914262.1">
    <property type="nucleotide sequence ID" value="XM_067058161.1"/>
</dbReference>
<keyword evidence="4" id="KW-1185">Reference proteome</keyword>
<proteinExistence type="predicted"/>
<dbReference type="Proteomes" id="UP000594262">
    <property type="component" value="Unplaced"/>
</dbReference>
<feature type="region of interest" description="Disordered" evidence="1">
    <location>
        <begin position="124"/>
        <end position="161"/>
    </location>
</feature>
<feature type="signal peptide" evidence="2">
    <location>
        <begin position="1"/>
        <end position="17"/>
    </location>
</feature>
<evidence type="ECO:0000256" key="2">
    <source>
        <dbReference type="SAM" id="SignalP"/>
    </source>
</evidence>
<reference evidence="3" key="1">
    <citation type="submission" date="2021-01" db="UniProtKB">
        <authorList>
            <consortium name="EnsemblMetazoa"/>
        </authorList>
    </citation>
    <scope>IDENTIFICATION</scope>
</reference>
<accession>A0A7M6DLA6</accession>
<feature type="chain" id="PRO_5029796499" evidence="2">
    <location>
        <begin position="18"/>
        <end position="264"/>
    </location>
</feature>
<sequence>MLSSLVLLIGCACSCLAAPAIDYMTKCERTLHTECVLQIGSSKQFEEKCQPDELLKCLRNTMLSNVCTVEDSDTLPTIKQLISYVERKFKKDPKFCQERRKLKSFVERLQYTFKVQGEGIEFTDPRNIQEFGSGSAENGQVPDDTETDGEDDDDDDDNKDDIIKNDIIKKNDGSKEATTITKTKVEKSIETNSVKKDSKFWKKTSKLINRGKNERGKVQNIVYFDDQKASKKRKQKEDEKRLQKAWQALKMRYQKWYENSKYYR</sequence>
<evidence type="ECO:0000256" key="1">
    <source>
        <dbReference type="SAM" id="MobiDB-lite"/>
    </source>
</evidence>
<name>A0A7M6DLA6_9CNID</name>
<organism evidence="3 4">
    <name type="scientific">Clytia hemisphaerica</name>
    <dbReference type="NCBI Taxonomy" id="252671"/>
    <lineage>
        <taxon>Eukaryota</taxon>
        <taxon>Metazoa</taxon>
        <taxon>Cnidaria</taxon>
        <taxon>Hydrozoa</taxon>
        <taxon>Hydroidolina</taxon>
        <taxon>Leptothecata</taxon>
        <taxon>Obeliida</taxon>
        <taxon>Clytiidae</taxon>
        <taxon>Clytia</taxon>
    </lineage>
</organism>
<feature type="compositionally biased region" description="Acidic residues" evidence="1">
    <location>
        <begin position="143"/>
        <end position="159"/>
    </location>
</feature>
<dbReference type="AlphaFoldDB" id="A0A7M6DLA6"/>